<dbReference type="Gene3D" id="3.30.870.10">
    <property type="entry name" value="Endonuclease Chain A"/>
    <property type="match status" value="1"/>
</dbReference>
<dbReference type="CDD" id="cd09176">
    <property type="entry name" value="PLDc_unchar6"/>
    <property type="match status" value="1"/>
</dbReference>
<dbReference type="eggNOG" id="ENOG502Z9PB">
    <property type="taxonomic scope" value="Bacteria"/>
</dbReference>
<dbReference type="STRING" id="1255043.TVNIR_3174"/>
<dbReference type="InterPro" id="IPR059166">
    <property type="entry name" value="PLD-like_cat"/>
</dbReference>
<keyword evidence="2" id="KW-1185">Reference proteome</keyword>
<sequence>MAMDVLRPPAGFRIDHAVLSTYSLDLDVLLALPLAVLAHSDRGVDELMEEPLLLLEALREAGERVHVFVDESGIAIPHTNRALYSLLETSVHPVRSVNGGTFHPKVWVVRFVSDDAPPRFRVAIASRNLTFDRSWDVALVSENAADEQRPVEASADLARFLNTLPELTAQTLDVQRIDVVRALAEDVARTSFPAPQGFRGPIRFHGLGLEDGADTPWQLERKGNGLLAIAPFLSATTLDQLVRLSRPPRTLISRREALDALPPRHREAWDSILVLSESALDEPDDRQTERHSDLHAKLIALEHGHQVTWYVGSANLTHAAFTGRNVEVVAAITGPKGRPGSDKGSGIERFVESGFPRLCEAYRPGEPATEDPKIAAARERLDTARQRLVKGDLRVVCRPEGKAWTWMLEGSVALPEGVSVSAWPVSVNEDHARPLELPLAWPLPMSRLTAFVAFRVEADAAIDDVRMALKLPASGIPDSRVAQVLRTLIDSPQRFLQFLRALLGGLDSMPDWAMGNGGGSWQRHQSDGLDNAPLLEDLVRAASRDPQRLEPLQRLIEDLRATSEGPSIVPDDLYEMWRTIYAAVHHDLDQATPRDSAETTGTSNATT</sequence>
<dbReference type="EMBL" id="CP003989">
    <property type="protein sequence ID" value="AGA34811.1"/>
    <property type="molecule type" value="Genomic_DNA"/>
</dbReference>
<gene>
    <name evidence="1" type="ordered locus">TVNIR_3174</name>
</gene>
<name>L0E2C7_THIND</name>
<accession>L0E2C7</accession>
<reference evidence="1" key="1">
    <citation type="submission" date="2015-12" db="EMBL/GenBank/DDBJ databases">
        <authorList>
            <person name="Tikhonova T.V."/>
            <person name="Pavlov A.R."/>
            <person name="Beletsky A.V."/>
            <person name="Mardanov A.V."/>
            <person name="Sorokin D.Y."/>
            <person name="Ravin N.V."/>
            <person name="Popov V.O."/>
        </authorList>
    </citation>
    <scope>NUCLEOTIDE SEQUENCE</scope>
    <source>
        <strain evidence="1">DSM 14787</strain>
    </source>
</reference>
<evidence type="ECO:0000313" key="1">
    <source>
        <dbReference type="EMBL" id="AGA34811.1"/>
    </source>
</evidence>
<evidence type="ECO:0000313" key="2">
    <source>
        <dbReference type="Proteomes" id="UP000010809"/>
    </source>
</evidence>
<dbReference type="PATRIC" id="fig|1255043.3.peg.3202"/>
<proteinExistence type="predicted"/>
<dbReference type="HOGENOM" id="CLU_031612_0_0_6"/>
<dbReference type="SUPFAM" id="SSF56024">
    <property type="entry name" value="Phospholipase D/nuclease"/>
    <property type="match status" value="1"/>
</dbReference>
<protein>
    <recommendedName>
        <fullName evidence="3">PLD phosphodiesterase domain-containing protein</fullName>
    </recommendedName>
</protein>
<evidence type="ECO:0008006" key="3">
    <source>
        <dbReference type="Google" id="ProtNLM"/>
    </source>
</evidence>
<dbReference type="KEGG" id="tni:TVNIR_3174"/>
<dbReference type="AlphaFoldDB" id="L0E2C7"/>
<dbReference type="Proteomes" id="UP000010809">
    <property type="component" value="Chromosome"/>
</dbReference>
<organism evidence="1 2">
    <name type="scientific">Thioalkalivibrio nitratireducens (strain DSM 14787 / UNIQEM 213 / ALEN2)</name>
    <dbReference type="NCBI Taxonomy" id="1255043"/>
    <lineage>
        <taxon>Bacteria</taxon>
        <taxon>Pseudomonadati</taxon>
        <taxon>Pseudomonadota</taxon>
        <taxon>Gammaproteobacteria</taxon>
        <taxon>Chromatiales</taxon>
        <taxon>Ectothiorhodospiraceae</taxon>
        <taxon>Thioalkalivibrio</taxon>
    </lineage>
</organism>